<gene>
    <name evidence="3" type="ORF">AB5J56_10970</name>
</gene>
<keyword evidence="2" id="KW-0472">Membrane</keyword>
<reference evidence="3" key="1">
    <citation type="submission" date="2024-07" db="EMBL/GenBank/DDBJ databases">
        <authorList>
            <person name="Yu S.T."/>
        </authorList>
    </citation>
    <scope>NUCLEOTIDE SEQUENCE</scope>
    <source>
        <strain evidence="3">R21</strain>
    </source>
</reference>
<evidence type="ECO:0000256" key="1">
    <source>
        <dbReference type="SAM" id="MobiDB-lite"/>
    </source>
</evidence>
<feature type="transmembrane region" description="Helical" evidence="2">
    <location>
        <begin position="60"/>
        <end position="77"/>
    </location>
</feature>
<feature type="compositionally biased region" description="Low complexity" evidence="1">
    <location>
        <begin position="7"/>
        <end position="20"/>
    </location>
</feature>
<organism evidence="3">
    <name type="scientific">Streptomyces sp. R21</name>
    <dbReference type="NCBI Taxonomy" id="3238627"/>
    <lineage>
        <taxon>Bacteria</taxon>
        <taxon>Bacillati</taxon>
        <taxon>Actinomycetota</taxon>
        <taxon>Actinomycetes</taxon>
        <taxon>Kitasatosporales</taxon>
        <taxon>Streptomycetaceae</taxon>
        <taxon>Streptomyces</taxon>
    </lineage>
</organism>
<sequence>MPDPSWQAMQQVQQAQQIHQQHVRSHRAMHDMARSHTRHPGAPRTHYPAPVHGASRGGSLRSFLGFLALVAVGFFLARDPELRAAALEFMRDI</sequence>
<evidence type="ECO:0000313" key="3">
    <source>
        <dbReference type="EMBL" id="XDQ25170.1"/>
    </source>
</evidence>
<dbReference type="RefSeq" id="WP_369232476.1">
    <property type="nucleotide sequence ID" value="NZ_CP163435.1"/>
</dbReference>
<name>A0AB39P2B6_9ACTN</name>
<keyword evidence="2" id="KW-1133">Transmembrane helix</keyword>
<proteinExistence type="predicted"/>
<dbReference type="AlphaFoldDB" id="A0AB39P2B6"/>
<feature type="region of interest" description="Disordered" evidence="1">
    <location>
        <begin position="1"/>
        <end position="53"/>
    </location>
</feature>
<dbReference type="EMBL" id="CP163435">
    <property type="protein sequence ID" value="XDQ25170.1"/>
    <property type="molecule type" value="Genomic_DNA"/>
</dbReference>
<protein>
    <submittedName>
        <fullName evidence="3">Uncharacterized protein</fullName>
    </submittedName>
</protein>
<accession>A0AB39P2B6</accession>
<evidence type="ECO:0000256" key="2">
    <source>
        <dbReference type="SAM" id="Phobius"/>
    </source>
</evidence>
<keyword evidence="2" id="KW-0812">Transmembrane</keyword>